<feature type="region of interest" description="Disordered" evidence="1">
    <location>
        <begin position="484"/>
        <end position="570"/>
    </location>
</feature>
<feature type="compositionally biased region" description="Low complexity" evidence="1">
    <location>
        <begin position="559"/>
        <end position="570"/>
    </location>
</feature>
<organism evidence="2 3">
    <name type="scientific">Nesterenkonia rhizosphaerae</name>
    <dbReference type="NCBI Taxonomy" id="1348272"/>
    <lineage>
        <taxon>Bacteria</taxon>
        <taxon>Bacillati</taxon>
        <taxon>Actinomycetota</taxon>
        <taxon>Actinomycetes</taxon>
        <taxon>Micrococcales</taxon>
        <taxon>Micrococcaceae</taxon>
        <taxon>Nesterenkonia</taxon>
    </lineage>
</organism>
<proteinExistence type="predicted"/>
<comment type="caution">
    <text evidence="2">The sequence shown here is derived from an EMBL/GenBank/DDBJ whole genome shotgun (WGS) entry which is preliminary data.</text>
</comment>
<evidence type="ECO:0000256" key="1">
    <source>
        <dbReference type="SAM" id="MobiDB-lite"/>
    </source>
</evidence>
<evidence type="ECO:0008006" key="4">
    <source>
        <dbReference type="Google" id="ProtNLM"/>
    </source>
</evidence>
<reference evidence="3" key="1">
    <citation type="journal article" date="2019" name="Int. J. Syst. Evol. Microbiol.">
        <title>The Global Catalogue of Microorganisms (GCM) 10K type strain sequencing project: providing services to taxonomists for standard genome sequencing and annotation.</title>
        <authorList>
            <consortium name="The Broad Institute Genomics Platform"/>
            <consortium name="The Broad Institute Genome Sequencing Center for Infectious Disease"/>
            <person name="Wu L."/>
            <person name="Ma J."/>
        </authorList>
    </citation>
    <scope>NUCLEOTIDE SEQUENCE [LARGE SCALE GENOMIC DNA]</scope>
    <source>
        <strain evidence="3">JCM 19129</strain>
    </source>
</reference>
<dbReference type="InterPro" id="IPR029058">
    <property type="entry name" value="AB_hydrolase_fold"/>
</dbReference>
<evidence type="ECO:0000313" key="2">
    <source>
        <dbReference type="EMBL" id="GAA4920994.1"/>
    </source>
</evidence>
<sequence length="570" mass="60457">MTLTSLPGAVTSGPSQPLLPISEILRAPVLPPPFRVTTAGGPTDINLRWASLMESADHLDSARAALEAQHQMACNAQSVLTQNGVALLPLSGKIPALHGRLVALIGAGFATGYLVNGLSAGAHAAHQAYRNTEDTVLRWLHALTLAADHEVVLANLLHPDGDKTYAYDWSVTLGTLGAGGAVDVIKRRFPAAAAMAGVAQLISSEAELVSYAMSSVELNLTPDPARRFDYMADGSLGSYMEQMEQVSEHGDIAVSRLQAEGQEVALVHLPGFDIHADDGGRSTLGVADALGNNSEHLAPLVEDALEHSGVPEGTPLLLTGFSLGGLHAMNLSSKDSLSGKYSIKGVLTVGSPGRNTPMPAEFPIIHLQNAHDPVPHILGQVHQGAANRMTVQTNHTNQDITGTVAGSGHNWDLNVEAVHRLEQPEVERETLSQQEQELVQELRQYLHGSAHAEVYSTQWAAVPGQDRSAFTEIRDGLERHLQESLEQALDPSTPSPGTVPSPGTGSYQEPVQQGRDNGHHDSAQDSGPEPVHLEGGPWQNAGQPAGQQQHQRVDDDGEQAQGQAGDRQGQ</sequence>
<dbReference type="Proteomes" id="UP001500368">
    <property type="component" value="Unassembled WGS sequence"/>
</dbReference>
<gene>
    <name evidence="2" type="ORF">GCM10025790_16490</name>
</gene>
<feature type="compositionally biased region" description="Polar residues" evidence="1">
    <location>
        <begin position="540"/>
        <end position="550"/>
    </location>
</feature>
<dbReference type="Gene3D" id="3.40.50.1820">
    <property type="entry name" value="alpha/beta hydrolase"/>
    <property type="match status" value="1"/>
</dbReference>
<accession>A0ABP9G3U5</accession>
<name>A0ABP9G3U5_9MICC</name>
<dbReference type="SUPFAM" id="SSF53474">
    <property type="entry name" value="alpha/beta-Hydrolases"/>
    <property type="match status" value="1"/>
</dbReference>
<evidence type="ECO:0000313" key="3">
    <source>
        <dbReference type="Proteomes" id="UP001500368"/>
    </source>
</evidence>
<keyword evidence="3" id="KW-1185">Reference proteome</keyword>
<protein>
    <recommendedName>
        <fullName evidence="4">Fungal lipase-like domain-containing protein</fullName>
    </recommendedName>
</protein>
<dbReference type="EMBL" id="BAABLW010000007">
    <property type="protein sequence ID" value="GAA4920994.1"/>
    <property type="molecule type" value="Genomic_DNA"/>
</dbReference>